<dbReference type="PROSITE" id="PS50011">
    <property type="entry name" value="PROTEIN_KINASE_DOM"/>
    <property type="match status" value="1"/>
</dbReference>
<dbReference type="CDD" id="cd00192">
    <property type="entry name" value="PTKc"/>
    <property type="match status" value="1"/>
</dbReference>
<dbReference type="Gene3D" id="3.30.200.20">
    <property type="entry name" value="Phosphorylase Kinase, domain 1"/>
    <property type="match status" value="1"/>
</dbReference>
<dbReference type="STRING" id="6239.K07F5.4.1"/>
<proteinExistence type="inferred from homology"/>
<evidence type="ECO:0000259" key="10">
    <source>
        <dbReference type="PROSITE" id="PS50001"/>
    </source>
</evidence>
<keyword evidence="7" id="KW-0727">SH2 domain</keyword>
<dbReference type="Pfam" id="PF07714">
    <property type="entry name" value="PK_Tyr_Ser-Thr"/>
    <property type="match status" value="1"/>
</dbReference>
<dbReference type="InterPro" id="IPR050198">
    <property type="entry name" value="Non-receptor_tyrosine_kinases"/>
</dbReference>
<dbReference type="GO" id="GO:0005886">
    <property type="term" value="C:plasma membrane"/>
    <property type="evidence" value="ECO:0000318"/>
    <property type="project" value="GO_Central"/>
</dbReference>
<dbReference type="Bgee" id="WBGene00002206">
    <property type="expression patterns" value="Expressed in material anatomical entity and 2 other cell types or tissues"/>
</dbReference>
<evidence type="ECO:0000256" key="3">
    <source>
        <dbReference type="ARBA" id="ARBA00022777"/>
    </source>
</evidence>
<gene>
    <name evidence="12 14" type="primary">kin-24</name>
    <name evidence="12" type="ORF">CELE_K07F5.4</name>
    <name evidence="14" type="ORF">K07F5.4</name>
</gene>
<dbReference type="PeptideAtlas" id="D6R8W4"/>
<keyword evidence="5 8" id="KW-0829">Tyrosine-protein kinase</keyword>
<feature type="region of interest" description="Disordered" evidence="9">
    <location>
        <begin position="456"/>
        <end position="516"/>
    </location>
</feature>
<dbReference type="SMR" id="D6R8W4"/>
<dbReference type="InterPro" id="IPR036860">
    <property type="entry name" value="SH2_dom_sf"/>
</dbReference>
<evidence type="ECO:0000259" key="11">
    <source>
        <dbReference type="PROSITE" id="PS50011"/>
    </source>
</evidence>
<evidence type="ECO:0000256" key="2">
    <source>
        <dbReference type="ARBA" id="ARBA00022741"/>
    </source>
</evidence>
<dbReference type="CTD" id="177829"/>
<evidence type="ECO:0000256" key="7">
    <source>
        <dbReference type="PROSITE-ProRule" id="PRU00191"/>
    </source>
</evidence>
<evidence type="ECO:0000256" key="5">
    <source>
        <dbReference type="ARBA" id="ARBA00023137"/>
    </source>
</evidence>
<evidence type="ECO:0000256" key="8">
    <source>
        <dbReference type="RuleBase" id="RU362096"/>
    </source>
</evidence>
<comment type="catalytic activity">
    <reaction evidence="6 8">
        <text>L-tyrosyl-[protein] + ATP = O-phospho-L-tyrosyl-[protein] + ADP + H(+)</text>
        <dbReference type="Rhea" id="RHEA:10596"/>
        <dbReference type="Rhea" id="RHEA-COMP:10136"/>
        <dbReference type="Rhea" id="RHEA-COMP:20101"/>
        <dbReference type="ChEBI" id="CHEBI:15378"/>
        <dbReference type="ChEBI" id="CHEBI:30616"/>
        <dbReference type="ChEBI" id="CHEBI:46858"/>
        <dbReference type="ChEBI" id="CHEBI:61978"/>
        <dbReference type="ChEBI" id="CHEBI:456216"/>
        <dbReference type="EC" id="2.7.10.2"/>
    </reaction>
</comment>
<dbReference type="AlphaFoldDB" id="D6R8W4"/>
<dbReference type="PaxDb" id="6239-K07F5.4"/>
<keyword evidence="2 8" id="KW-0547">Nucleotide-binding</keyword>
<dbReference type="InParanoid" id="D6R8W4"/>
<dbReference type="RefSeq" id="NP_501761.2">
    <property type="nucleotide sequence ID" value="NM_069360.3"/>
</dbReference>
<dbReference type="InterPro" id="IPR001245">
    <property type="entry name" value="Ser-Thr/Tyr_kinase_cat_dom"/>
</dbReference>
<dbReference type="KEGG" id="cel:CELE_K07F5.4"/>
<evidence type="ECO:0000313" key="12">
    <source>
        <dbReference type="EMBL" id="CBL87056.1"/>
    </source>
</evidence>
<dbReference type="PROSITE" id="PS50001">
    <property type="entry name" value="SH2"/>
    <property type="match status" value="1"/>
</dbReference>
<dbReference type="SMART" id="SM00252">
    <property type="entry name" value="SH2"/>
    <property type="match status" value="1"/>
</dbReference>
<dbReference type="PANTHER" id="PTHR24418">
    <property type="entry name" value="TYROSINE-PROTEIN KINASE"/>
    <property type="match status" value="1"/>
</dbReference>
<dbReference type="InterPro" id="IPR011009">
    <property type="entry name" value="Kinase-like_dom_sf"/>
</dbReference>
<evidence type="ECO:0000256" key="6">
    <source>
        <dbReference type="ARBA" id="ARBA00051245"/>
    </source>
</evidence>
<dbReference type="SUPFAM" id="SSF55550">
    <property type="entry name" value="SH2 domain"/>
    <property type="match status" value="1"/>
</dbReference>
<comment type="similarity">
    <text evidence="8">Belongs to the protein kinase superfamily. Tyr protein kinase family.</text>
</comment>
<reference evidence="12 13" key="1">
    <citation type="journal article" date="1998" name="Science">
        <title>Genome sequence of the nematode C. elegans: a platform for investigating biology.</title>
        <authorList>
            <consortium name="The C. elegans sequencing consortium"/>
            <person name="Sulson J.E."/>
            <person name="Waterston R."/>
        </authorList>
    </citation>
    <scope>NUCLEOTIDE SEQUENCE [LARGE SCALE GENOMIC DNA]</scope>
    <source>
        <strain evidence="12 13">Bristol N2</strain>
    </source>
</reference>
<dbReference type="PRINTS" id="PR00109">
    <property type="entry name" value="TYRKINASE"/>
</dbReference>
<dbReference type="InterPro" id="IPR008266">
    <property type="entry name" value="Tyr_kinase_AS"/>
</dbReference>
<keyword evidence="1 8" id="KW-0808">Transferase</keyword>
<dbReference type="OrthoDB" id="98077at2759"/>
<dbReference type="GO" id="GO:0004715">
    <property type="term" value="F:non-membrane spanning protein tyrosine kinase activity"/>
    <property type="evidence" value="ECO:0007669"/>
    <property type="project" value="UniProtKB-EC"/>
</dbReference>
<dbReference type="InterPro" id="IPR000719">
    <property type="entry name" value="Prot_kinase_dom"/>
</dbReference>
<dbReference type="HOGENOM" id="CLU_000288_7_2_1"/>
<dbReference type="FunCoup" id="D6R8W4">
    <property type="interactions" value="5"/>
</dbReference>
<evidence type="ECO:0000256" key="1">
    <source>
        <dbReference type="ARBA" id="ARBA00022679"/>
    </source>
</evidence>
<name>D6R8W4_CAEEL</name>
<dbReference type="FunFam" id="3.30.505.10:FF:000147">
    <property type="match status" value="1"/>
</dbReference>
<dbReference type="CDD" id="cd00173">
    <property type="entry name" value="SH2"/>
    <property type="match status" value="1"/>
</dbReference>
<dbReference type="GeneID" id="177829"/>
<evidence type="ECO:0000313" key="13">
    <source>
        <dbReference type="Proteomes" id="UP000001940"/>
    </source>
</evidence>
<organism evidence="12 13">
    <name type="scientific">Caenorhabditis elegans</name>
    <dbReference type="NCBI Taxonomy" id="6239"/>
    <lineage>
        <taxon>Eukaryota</taxon>
        <taxon>Metazoa</taxon>
        <taxon>Ecdysozoa</taxon>
        <taxon>Nematoda</taxon>
        <taxon>Chromadorea</taxon>
        <taxon>Rhabditida</taxon>
        <taxon>Rhabditina</taxon>
        <taxon>Rhabditomorpha</taxon>
        <taxon>Rhabditoidea</taxon>
        <taxon>Rhabditidae</taxon>
        <taxon>Peloderinae</taxon>
        <taxon>Caenorhabditis</taxon>
    </lineage>
</organism>
<sequence>MGRGEACEKSQEKTFTGSVGNSRVHNLKCYHGVQKKEEVANLMRGERPGTFLFRSCFVKSGVALALFLSVKVRAGDSDANIHHYQVEDRAGEYYLMQELMEKEELVTRESKAFPTLEELIGHFQHHRLACKIRLGRPLKRPSWQLRHNSVVYDDTGKLGSGNFCIVYRGMLRKQGKIIPVAIKVSKNSDKESAALMETRNLLLAEARIMMNYNNINVIRIYGVACDVPPFMVCMEFCSGGSLEDALKKYGKDMEEFERQILLIDAARGMRYLHDKKCVHRDLASRNCLISFDGIVKIADFGLSKTLEKDQKAFKEALKEAPLAWLAPECIQRESEFSTKTDVWAFGVVIFEVYNNAEKLFAGEEDIAILRKIKKANMPTIENRTKVPAMQAVLSSIWTRKPDDRPEMQKVLEKLVAALVPIQPDDLKRLQINSLKGVSRTQMPNTDLEMDVSVVNEEVDQDGSEKNRKVKGGSKKKTGNRHNRSGKRTPKQEESPKSKKPVPLRNTVRKGPGATSE</sequence>
<dbReference type="InterPro" id="IPR000980">
    <property type="entry name" value="SH2"/>
</dbReference>
<keyword evidence="13" id="KW-1185">Reference proteome</keyword>
<dbReference type="PROSITE" id="PS00109">
    <property type="entry name" value="PROTEIN_KINASE_TYR"/>
    <property type="match status" value="1"/>
</dbReference>
<dbReference type="Gene3D" id="1.10.510.10">
    <property type="entry name" value="Transferase(Phosphotransferase) domain 1"/>
    <property type="match status" value="1"/>
</dbReference>
<evidence type="ECO:0000313" key="14">
    <source>
        <dbReference type="WormBase" id="K07F5.4"/>
    </source>
</evidence>
<dbReference type="PhylomeDB" id="D6R8W4"/>
<evidence type="ECO:0000256" key="9">
    <source>
        <dbReference type="SAM" id="MobiDB-lite"/>
    </source>
</evidence>
<feature type="compositionally biased region" description="Basic residues" evidence="9">
    <location>
        <begin position="467"/>
        <end position="488"/>
    </location>
</feature>
<dbReference type="SMART" id="SM00219">
    <property type="entry name" value="TyrKc"/>
    <property type="match status" value="1"/>
</dbReference>
<accession>D6R8W4</accession>
<protein>
    <recommendedName>
        <fullName evidence="8">Tyrosine-protein kinase</fullName>
        <ecNumber evidence="8">2.7.10.2</ecNumber>
    </recommendedName>
</protein>
<dbReference type="WormBase" id="K07F5.4">
    <property type="protein sequence ID" value="CE44912"/>
    <property type="gene ID" value="WBGene00002206"/>
    <property type="gene designation" value="kin-24"/>
</dbReference>
<feature type="domain" description="Protein kinase" evidence="11">
    <location>
        <begin position="152"/>
        <end position="418"/>
    </location>
</feature>
<dbReference type="Gene3D" id="3.30.505.10">
    <property type="entry name" value="SH2 domain"/>
    <property type="match status" value="1"/>
</dbReference>
<keyword evidence="4 8" id="KW-0067">ATP-binding</keyword>
<dbReference type="GO" id="GO:0005524">
    <property type="term" value="F:ATP binding"/>
    <property type="evidence" value="ECO:0007669"/>
    <property type="project" value="UniProtKB-KW"/>
</dbReference>
<dbReference type="GO" id="GO:0004713">
    <property type="term" value="F:protein tyrosine kinase activity"/>
    <property type="evidence" value="ECO:0000318"/>
    <property type="project" value="GO_Central"/>
</dbReference>
<dbReference type="InterPro" id="IPR020635">
    <property type="entry name" value="Tyr_kinase_cat_dom"/>
</dbReference>
<keyword evidence="3 8" id="KW-0418">Kinase</keyword>
<dbReference type="SUPFAM" id="SSF56112">
    <property type="entry name" value="Protein kinase-like (PK-like)"/>
    <property type="match status" value="1"/>
</dbReference>
<dbReference type="Proteomes" id="UP000001940">
    <property type="component" value="Chromosome IV"/>
</dbReference>
<dbReference type="eggNOG" id="KOG0194">
    <property type="taxonomic scope" value="Eukaryota"/>
</dbReference>
<dbReference type="AGR" id="WB:WBGene00002206"/>
<evidence type="ECO:0000256" key="4">
    <source>
        <dbReference type="ARBA" id="ARBA00022840"/>
    </source>
</evidence>
<feature type="domain" description="SH2" evidence="10">
    <location>
        <begin position="29"/>
        <end position="138"/>
    </location>
</feature>
<dbReference type="EMBL" id="BX284604">
    <property type="protein sequence ID" value="CBL87056.1"/>
    <property type="molecule type" value="Genomic_DNA"/>
</dbReference>
<dbReference type="OMA" id="LACKIRL"/>
<dbReference type="FunFam" id="3.30.200.20:FF:001059">
    <property type="entry name" value="Tyrosine-protein kinase"/>
    <property type="match status" value="1"/>
</dbReference>
<dbReference type="EC" id="2.7.10.2" evidence="8"/>